<keyword evidence="11" id="KW-0320">Glycogen biosynthesis</keyword>
<evidence type="ECO:0000256" key="1">
    <source>
        <dbReference type="ARBA" id="ARBA00004964"/>
    </source>
</evidence>
<protein>
    <recommendedName>
        <fullName evidence="5">Maltokinase</fullName>
        <ecNumber evidence="4">2.7.1.175</ecNumber>
    </recommendedName>
    <alternativeName>
        <fullName evidence="13">Maltose-1-phosphate synthase</fullName>
    </alternativeName>
</protein>
<keyword evidence="10" id="KW-0067">ATP-binding</keyword>
<evidence type="ECO:0000259" key="15">
    <source>
        <dbReference type="Pfam" id="PF01636"/>
    </source>
</evidence>
<evidence type="ECO:0000256" key="6">
    <source>
        <dbReference type="ARBA" id="ARBA00022600"/>
    </source>
</evidence>
<comment type="similarity">
    <text evidence="2">Belongs to the aminoglycoside phosphotransferase family.</text>
</comment>
<comment type="pathway">
    <text evidence="1">Glycan biosynthesis; glycogen biosynthesis.</text>
</comment>
<keyword evidence="6" id="KW-0321">Glycogen metabolism</keyword>
<evidence type="ECO:0000256" key="3">
    <source>
        <dbReference type="ARBA" id="ARBA00011245"/>
    </source>
</evidence>
<name>A0ABU4H0Z9_9MICO</name>
<dbReference type="InterPro" id="IPR040999">
    <property type="entry name" value="Mak_N_cap"/>
</dbReference>
<evidence type="ECO:0000256" key="10">
    <source>
        <dbReference type="ARBA" id="ARBA00022840"/>
    </source>
</evidence>
<feature type="domain" description="Maltokinase N-terminal cap" evidence="16">
    <location>
        <begin position="11"/>
        <end position="105"/>
    </location>
</feature>
<gene>
    <name evidence="17" type="ORF">R8Z58_09525</name>
</gene>
<keyword evidence="7" id="KW-0808">Transferase</keyword>
<reference evidence="17 18" key="1">
    <citation type="submission" date="2023-11" db="EMBL/GenBank/DDBJ databases">
        <title>Draft genome sequence of Microbacterium arthrosphaerae JCM 30492.</title>
        <authorList>
            <person name="Zhang G."/>
            <person name="Ding Y."/>
        </authorList>
    </citation>
    <scope>NUCLEOTIDE SEQUENCE [LARGE SCALE GENOMIC DNA]</scope>
    <source>
        <strain evidence="17 18">JCM 30492</strain>
    </source>
</reference>
<keyword evidence="9" id="KW-0418">Kinase</keyword>
<feature type="domain" description="Aminoglycoside phosphotransferase" evidence="15">
    <location>
        <begin position="147"/>
        <end position="374"/>
    </location>
</feature>
<evidence type="ECO:0000256" key="8">
    <source>
        <dbReference type="ARBA" id="ARBA00022741"/>
    </source>
</evidence>
<organism evidence="17 18">
    <name type="scientific">Microbacterium arthrosphaerae</name>
    <dbReference type="NCBI Taxonomy" id="792652"/>
    <lineage>
        <taxon>Bacteria</taxon>
        <taxon>Bacillati</taxon>
        <taxon>Actinomycetota</taxon>
        <taxon>Actinomycetes</taxon>
        <taxon>Micrococcales</taxon>
        <taxon>Microbacteriaceae</taxon>
        <taxon>Microbacterium</taxon>
    </lineage>
</organism>
<dbReference type="SUPFAM" id="SSF56112">
    <property type="entry name" value="Protein kinase-like (PK-like)"/>
    <property type="match status" value="1"/>
</dbReference>
<dbReference type="RefSeq" id="WP_318353509.1">
    <property type="nucleotide sequence ID" value="NZ_JAWQEV010000002.1"/>
</dbReference>
<dbReference type="EC" id="2.7.1.175" evidence="4"/>
<dbReference type="EMBL" id="JAWQEV010000002">
    <property type="protein sequence ID" value="MDW4573006.1"/>
    <property type="molecule type" value="Genomic_DNA"/>
</dbReference>
<evidence type="ECO:0000256" key="9">
    <source>
        <dbReference type="ARBA" id="ARBA00022777"/>
    </source>
</evidence>
<evidence type="ECO:0000259" key="16">
    <source>
        <dbReference type="Pfam" id="PF18085"/>
    </source>
</evidence>
<dbReference type="Proteomes" id="UP001283109">
    <property type="component" value="Unassembled WGS sequence"/>
</dbReference>
<evidence type="ECO:0000256" key="4">
    <source>
        <dbReference type="ARBA" id="ARBA00011962"/>
    </source>
</evidence>
<comment type="subunit">
    <text evidence="3">Monomer.</text>
</comment>
<comment type="caution">
    <text evidence="17">The sequence shown here is derived from an EMBL/GenBank/DDBJ whole genome shotgun (WGS) entry which is preliminary data.</text>
</comment>
<evidence type="ECO:0000256" key="2">
    <source>
        <dbReference type="ARBA" id="ARBA00006219"/>
    </source>
</evidence>
<evidence type="ECO:0000256" key="11">
    <source>
        <dbReference type="ARBA" id="ARBA00023056"/>
    </source>
</evidence>
<dbReference type="InterPro" id="IPR011009">
    <property type="entry name" value="Kinase-like_dom_sf"/>
</dbReference>
<evidence type="ECO:0000256" key="14">
    <source>
        <dbReference type="ARBA" id="ARBA00049067"/>
    </source>
</evidence>
<evidence type="ECO:0000256" key="7">
    <source>
        <dbReference type="ARBA" id="ARBA00022679"/>
    </source>
</evidence>
<evidence type="ECO:0000256" key="12">
    <source>
        <dbReference type="ARBA" id="ARBA00023277"/>
    </source>
</evidence>
<dbReference type="Pfam" id="PF18085">
    <property type="entry name" value="Mak_N_cap"/>
    <property type="match status" value="1"/>
</dbReference>
<keyword evidence="18" id="KW-1185">Reference proteome</keyword>
<evidence type="ECO:0000313" key="18">
    <source>
        <dbReference type="Proteomes" id="UP001283109"/>
    </source>
</evidence>
<evidence type="ECO:0000313" key="17">
    <source>
        <dbReference type="EMBL" id="MDW4573006.1"/>
    </source>
</evidence>
<dbReference type="Gene3D" id="3.90.1200.10">
    <property type="match status" value="1"/>
</dbReference>
<comment type="catalytic activity">
    <reaction evidence="14">
        <text>D-maltose + ATP = alpha-maltose 1-phosphate + ADP + H(+)</text>
        <dbReference type="Rhea" id="RHEA:31915"/>
        <dbReference type="ChEBI" id="CHEBI:15378"/>
        <dbReference type="ChEBI" id="CHEBI:17306"/>
        <dbReference type="ChEBI" id="CHEBI:30616"/>
        <dbReference type="ChEBI" id="CHEBI:63576"/>
        <dbReference type="ChEBI" id="CHEBI:456216"/>
        <dbReference type="EC" id="2.7.1.175"/>
    </reaction>
</comment>
<evidence type="ECO:0000256" key="5">
    <source>
        <dbReference type="ARBA" id="ARBA00013882"/>
    </source>
</evidence>
<evidence type="ECO:0000256" key="13">
    <source>
        <dbReference type="ARBA" id="ARBA00031251"/>
    </source>
</evidence>
<proteinExistence type="inferred from homology"/>
<sequence>MDSTLACLAAWMPRQRWYAAKGRPPSLRLVSWWDLGESGAAEAAGVPAGGDVRVRTFLVADEGSLPAVLYQIPVVERATETVHADAAHLIGSPVPGTTFIDGPHDPAYAAALLRLVAGGGSARGPQTVAIGHPVAAARVEDRPSQVVSGEQSNTSLIYEGPGVPVICKVYRQLHPGLNPDIELQEALAAAGSAHVPRPIGWLEGAWPDPDTTGVVHGSLAFAQEFLPQVEDAWRVALRAAATGEDFRDAARALGTATADVHLSLAECFPTRAASAGDRDAAAATWERRLAIAIAEVPELAPLREAAEAVYRRALEVPWPALQRIHGDYHLGQVLHSPERGWVLLDFEGEPLRPMVERTQPDFALRDVAGMLRSFDYVAGSLRLDDPDRSADAVRAWAREARHAFVDGYAAASGGLDPRHPLLAALELDKAVYEAIYEARNRPTWVAIPLSAVARLVERPAPVV</sequence>
<keyword evidence="8" id="KW-0547">Nucleotide-binding</keyword>
<keyword evidence="12" id="KW-0119">Carbohydrate metabolism</keyword>
<accession>A0ABU4H0Z9</accession>
<dbReference type="Pfam" id="PF01636">
    <property type="entry name" value="APH"/>
    <property type="match status" value="1"/>
</dbReference>
<dbReference type="InterPro" id="IPR002575">
    <property type="entry name" value="Aminoglycoside_PTrfase"/>
</dbReference>